<dbReference type="InterPro" id="IPR044926">
    <property type="entry name" value="RGS_subdomain_2"/>
</dbReference>
<dbReference type="Gene3D" id="1.10.196.10">
    <property type="match status" value="1"/>
</dbReference>
<organism evidence="9 10">
    <name type="scientific">Oedothorax gibbosus</name>
    <dbReference type="NCBI Taxonomy" id="931172"/>
    <lineage>
        <taxon>Eukaryota</taxon>
        <taxon>Metazoa</taxon>
        <taxon>Ecdysozoa</taxon>
        <taxon>Arthropoda</taxon>
        <taxon>Chelicerata</taxon>
        <taxon>Arachnida</taxon>
        <taxon>Araneae</taxon>
        <taxon>Araneomorphae</taxon>
        <taxon>Entelegynae</taxon>
        <taxon>Araneoidea</taxon>
        <taxon>Linyphiidae</taxon>
        <taxon>Erigoninae</taxon>
        <taxon>Oedothorax</taxon>
    </lineage>
</organism>
<evidence type="ECO:0000259" key="7">
    <source>
        <dbReference type="PROSITE" id="PS50132"/>
    </source>
</evidence>
<dbReference type="GO" id="GO:0019901">
    <property type="term" value="F:protein kinase binding"/>
    <property type="evidence" value="ECO:0007669"/>
    <property type="project" value="TreeGrafter"/>
</dbReference>
<accession>A0AAV6UVK6</accession>
<dbReference type="PANTHER" id="PTHR46102">
    <property type="entry name" value="AXIN"/>
    <property type="match status" value="1"/>
</dbReference>
<dbReference type="Pfam" id="PF00778">
    <property type="entry name" value="DIX"/>
    <property type="match status" value="1"/>
</dbReference>
<keyword evidence="3 4" id="KW-0879">Wnt signaling pathway</keyword>
<dbReference type="PROSITE" id="PS50132">
    <property type="entry name" value="RGS"/>
    <property type="match status" value="1"/>
</dbReference>
<dbReference type="AlphaFoldDB" id="A0AAV6UVK6"/>
<dbReference type="InterPro" id="IPR036305">
    <property type="entry name" value="RGS_sf"/>
</dbReference>
<feature type="domain" description="DIX" evidence="8">
    <location>
        <begin position="663"/>
        <end position="745"/>
    </location>
</feature>
<dbReference type="GO" id="GO:0090090">
    <property type="term" value="P:negative regulation of canonical Wnt signaling pathway"/>
    <property type="evidence" value="ECO:0007669"/>
    <property type="project" value="InterPro"/>
</dbReference>
<evidence type="ECO:0008006" key="11">
    <source>
        <dbReference type="Google" id="ProtNLM"/>
    </source>
</evidence>
<feature type="region of interest" description="Disordered" evidence="6">
    <location>
        <begin position="604"/>
        <end position="662"/>
    </location>
</feature>
<keyword evidence="5" id="KW-0175">Coiled coil</keyword>
<dbReference type="SMART" id="SM00021">
    <property type="entry name" value="DAX"/>
    <property type="match status" value="1"/>
</dbReference>
<evidence type="ECO:0000313" key="9">
    <source>
        <dbReference type="EMBL" id="KAG8188219.1"/>
    </source>
</evidence>
<dbReference type="PROSITE" id="PS50841">
    <property type="entry name" value="DIX"/>
    <property type="match status" value="1"/>
</dbReference>
<feature type="region of interest" description="Disordered" evidence="6">
    <location>
        <begin position="542"/>
        <end position="588"/>
    </location>
</feature>
<dbReference type="InterPro" id="IPR001158">
    <property type="entry name" value="DIX"/>
</dbReference>
<dbReference type="PRINTS" id="PR01301">
    <property type="entry name" value="RGSPROTEIN"/>
</dbReference>
<name>A0AAV6UVK6_9ARAC</name>
<dbReference type="Gene3D" id="2.40.240.130">
    <property type="match status" value="1"/>
</dbReference>
<proteinExistence type="predicted"/>
<evidence type="ECO:0000313" key="10">
    <source>
        <dbReference type="Proteomes" id="UP000827092"/>
    </source>
</evidence>
<evidence type="ECO:0000256" key="1">
    <source>
        <dbReference type="ARBA" id="ARBA00004496"/>
    </source>
</evidence>
<feature type="region of interest" description="Disordered" evidence="6">
    <location>
        <begin position="277"/>
        <end position="298"/>
    </location>
</feature>
<feature type="coiled-coil region" evidence="5">
    <location>
        <begin position="343"/>
        <end position="370"/>
    </location>
</feature>
<evidence type="ECO:0000259" key="8">
    <source>
        <dbReference type="PROSITE" id="PS50841"/>
    </source>
</evidence>
<feature type="region of interest" description="Disordered" evidence="6">
    <location>
        <begin position="1"/>
        <end position="20"/>
    </location>
</feature>
<feature type="compositionally biased region" description="Low complexity" evidence="6">
    <location>
        <begin position="567"/>
        <end position="577"/>
    </location>
</feature>
<dbReference type="GO" id="GO:0016055">
    <property type="term" value="P:Wnt signaling pathway"/>
    <property type="evidence" value="ECO:0007669"/>
    <property type="project" value="UniProtKB-KW"/>
</dbReference>
<dbReference type="GO" id="GO:0032436">
    <property type="term" value="P:positive regulation of proteasomal ubiquitin-dependent protein catabolic process"/>
    <property type="evidence" value="ECO:0007669"/>
    <property type="project" value="TreeGrafter"/>
</dbReference>
<dbReference type="GO" id="GO:0048468">
    <property type="term" value="P:cell development"/>
    <property type="evidence" value="ECO:0007669"/>
    <property type="project" value="TreeGrafter"/>
</dbReference>
<dbReference type="SUPFAM" id="SSF54236">
    <property type="entry name" value="Ubiquitin-like"/>
    <property type="match status" value="1"/>
</dbReference>
<feature type="region of interest" description="Disordered" evidence="6">
    <location>
        <begin position="480"/>
        <end position="504"/>
    </location>
</feature>
<sequence>MNSPRAAPSSPRPPPVGKETRTFRDFFAQPSNVQETSSYLEKPPARAAMEYAGREASPPSPAPALRWAQGLPFLLNDHQGSSLFREFLKQEGHETRSLDFWFGAKGLKKRTDVDSHITPQKVIPVLYSKMVQRIPLISQATKDEILRKISSGGVLGVDIFDTAQEEVEDYMRRTTYPNFLKSDLYIQQLQGECPPPMEEVGGDLPTLHEDRELNVSVRKIEFRSLFRNQKKNRAAVKSKEAQAAFLKSPSAPYHTTYAPFLPASARDSEVQSLSSGVLTDDTMSQSNSSMSDHNVYRKQKYQQKPVNKFLNKDFDTEKSTFIPRTSQPLPAAAMIHSCPEEFVSVLTKKLEEAQRQMEFKETVNKKLESIEPSTAAVKSFPRQPVPFIPEDNDQSILDDHISMVFPEQTPNLLSPAPCATPPLKDPPNRMVQAWGHDATQEAAAKVSPFAAPFAGRMVKRDSDTRSNDSGALADWISEDNLPRLSSEPGPSYEARRAREKLQRSKKLSILAGSSTSFYDSGVSTACESVQLVHTKVANSLEPRRCSSEAENDRRGKNSPDLARSSRKAAASYAYPSRVPDPSQWAVAPELPSHDTMASLKEARRILEDGTRNKPGKSKYVSTGRNSHEATRGKVSSRPCDTAEDGLSHRKQSKKSTGNPSGSVESTIVGYSYGLGSTPFKSKLEGKNPTLKQFKTLLNKRGNFRYFFKSLSDDFGTTLVYDEVTDDHAPLPLWEGKVFCVIEALDDPSNAAPWSSQEAAQEIKL</sequence>
<feature type="domain" description="RGS" evidence="7">
    <location>
        <begin position="70"/>
        <end position="189"/>
    </location>
</feature>
<evidence type="ECO:0000256" key="5">
    <source>
        <dbReference type="SAM" id="Coils"/>
    </source>
</evidence>
<dbReference type="SUPFAM" id="SSF48097">
    <property type="entry name" value="Regulator of G-protein signaling, RGS"/>
    <property type="match status" value="1"/>
</dbReference>
<dbReference type="GO" id="GO:0060090">
    <property type="term" value="F:molecular adaptor activity"/>
    <property type="evidence" value="ECO:0007669"/>
    <property type="project" value="TreeGrafter"/>
</dbReference>
<dbReference type="InterPro" id="IPR014936">
    <property type="entry name" value="Axin_b-cat-bd"/>
</dbReference>
<dbReference type="Pfam" id="PF08833">
    <property type="entry name" value="Axin_b-cat_bind"/>
    <property type="match status" value="1"/>
</dbReference>
<evidence type="ECO:0000256" key="3">
    <source>
        <dbReference type="ARBA" id="ARBA00022687"/>
    </source>
</evidence>
<dbReference type="Pfam" id="PF00615">
    <property type="entry name" value="RGS"/>
    <property type="match status" value="1"/>
</dbReference>
<evidence type="ECO:0000256" key="4">
    <source>
        <dbReference type="PROSITE-ProRule" id="PRU00069"/>
    </source>
</evidence>
<keyword evidence="10" id="KW-1185">Reference proteome</keyword>
<dbReference type="GO" id="GO:0005634">
    <property type="term" value="C:nucleus"/>
    <property type="evidence" value="ECO:0007669"/>
    <property type="project" value="TreeGrafter"/>
</dbReference>
<dbReference type="Gene3D" id="1.10.167.10">
    <property type="entry name" value="Regulator of G-protein Signalling 4, domain 2"/>
    <property type="match status" value="1"/>
</dbReference>
<feature type="compositionally biased region" description="Basic and acidic residues" evidence="6">
    <location>
        <begin position="542"/>
        <end position="557"/>
    </location>
</feature>
<comment type="caution">
    <text evidence="9">The sequence shown here is derived from an EMBL/GenBank/DDBJ whole genome shotgun (WGS) entry which is preliminary data.</text>
</comment>
<comment type="subcellular location">
    <subcellularLocation>
        <location evidence="1">Cytoplasm</location>
    </subcellularLocation>
</comment>
<dbReference type="InterPro" id="IPR024066">
    <property type="entry name" value="RGS_subdom1/3"/>
</dbReference>
<dbReference type="PANTHER" id="PTHR46102:SF2">
    <property type="entry name" value="AXIN"/>
    <property type="match status" value="1"/>
</dbReference>
<dbReference type="GO" id="GO:0005737">
    <property type="term" value="C:cytoplasm"/>
    <property type="evidence" value="ECO:0007669"/>
    <property type="project" value="UniProtKB-SubCell"/>
</dbReference>
<protein>
    <recommendedName>
        <fullName evidence="11">Axin</fullName>
    </recommendedName>
</protein>
<dbReference type="EMBL" id="JAFNEN010000246">
    <property type="protein sequence ID" value="KAG8188219.1"/>
    <property type="molecule type" value="Genomic_DNA"/>
</dbReference>
<dbReference type="InterPro" id="IPR043581">
    <property type="entry name" value="Axin-like"/>
</dbReference>
<dbReference type="SMART" id="SM00315">
    <property type="entry name" value="RGS"/>
    <property type="match status" value="1"/>
</dbReference>
<feature type="compositionally biased region" description="Polar residues" evidence="6">
    <location>
        <begin position="277"/>
        <end position="292"/>
    </location>
</feature>
<evidence type="ECO:0000256" key="6">
    <source>
        <dbReference type="SAM" id="MobiDB-lite"/>
    </source>
</evidence>
<reference evidence="9 10" key="1">
    <citation type="journal article" date="2022" name="Nat. Ecol. Evol.">
        <title>A masculinizing supergene underlies an exaggerated male reproductive morph in a spider.</title>
        <authorList>
            <person name="Hendrickx F."/>
            <person name="De Corte Z."/>
            <person name="Sonet G."/>
            <person name="Van Belleghem S.M."/>
            <person name="Kostlbacher S."/>
            <person name="Vangestel C."/>
        </authorList>
    </citation>
    <scope>NUCLEOTIDE SEQUENCE [LARGE SCALE GENOMIC DNA]</scope>
    <source>
        <strain evidence="9">W744_W776</strain>
    </source>
</reference>
<dbReference type="GO" id="GO:0008013">
    <property type="term" value="F:beta-catenin binding"/>
    <property type="evidence" value="ECO:0007669"/>
    <property type="project" value="TreeGrafter"/>
</dbReference>
<keyword evidence="2" id="KW-0963">Cytoplasm</keyword>
<dbReference type="GO" id="GO:0005886">
    <property type="term" value="C:plasma membrane"/>
    <property type="evidence" value="ECO:0007669"/>
    <property type="project" value="TreeGrafter"/>
</dbReference>
<dbReference type="InterPro" id="IPR029071">
    <property type="entry name" value="Ubiquitin-like_domsf"/>
</dbReference>
<evidence type="ECO:0000256" key="2">
    <source>
        <dbReference type="ARBA" id="ARBA00022490"/>
    </source>
</evidence>
<gene>
    <name evidence="9" type="ORF">JTE90_021240</name>
</gene>
<dbReference type="GO" id="GO:0031625">
    <property type="term" value="F:ubiquitin protein ligase binding"/>
    <property type="evidence" value="ECO:0007669"/>
    <property type="project" value="TreeGrafter"/>
</dbReference>
<dbReference type="Proteomes" id="UP000827092">
    <property type="component" value="Unassembled WGS sequence"/>
</dbReference>
<dbReference type="InterPro" id="IPR038207">
    <property type="entry name" value="DIX_dom_sf"/>
</dbReference>
<dbReference type="InterPro" id="IPR016137">
    <property type="entry name" value="RGS"/>
</dbReference>
<dbReference type="GO" id="GO:0030877">
    <property type="term" value="C:beta-catenin destruction complex"/>
    <property type="evidence" value="ECO:0007669"/>
    <property type="project" value="TreeGrafter"/>
</dbReference>
<feature type="compositionally biased region" description="Basic and acidic residues" evidence="6">
    <location>
        <begin position="493"/>
        <end position="502"/>
    </location>
</feature>